<dbReference type="CDD" id="cd00054">
    <property type="entry name" value="EGF_CA"/>
    <property type="match status" value="1"/>
</dbReference>
<name>A0A315V6T4_GAMAF</name>
<keyword evidence="6" id="KW-0677">Repeat</keyword>
<feature type="disulfide bond" evidence="11">
    <location>
        <begin position="1034"/>
        <end position="1061"/>
    </location>
</feature>
<dbReference type="FunFam" id="2.60.120.260:FF:000016">
    <property type="entry name" value="Contactin-associated protein-like 4 isoform 1"/>
    <property type="match status" value="1"/>
</dbReference>
<keyword evidence="4 13" id="KW-0812">Transmembrane</keyword>
<feature type="domain" description="EGF-like" evidence="16">
    <location>
        <begin position="651"/>
        <end position="688"/>
    </location>
</feature>
<keyword evidence="9 11" id="KW-1015">Disulfide bond</keyword>
<dbReference type="Pfam" id="PF00008">
    <property type="entry name" value="EGF"/>
    <property type="match status" value="1"/>
</dbReference>
<feature type="domain" description="Laminin G" evidence="15">
    <location>
        <begin position="896"/>
        <end position="1061"/>
    </location>
</feature>
<keyword evidence="3 10" id="KW-0245">EGF-like domain</keyword>
<comment type="caution">
    <text evidence="18">The sequence shown here is derived from an EMBL/GenBank/DDBJ whole genome shotgun (WGS) entry which is preliminary data.</text>
</comment>
<protein>
    <recommendedName>
        <fullName evidence="20">Contactin associated protein-like 5a</fullName>
    </recommendedName>
</protein>
<keyword evidence="7 13" id="KW-1133">Transmembrane helix</keyword>
<keyword evidence="5" id="KW-0732">Signal</keyword>
<dbReference type="SUPFAM" id="SSF49785">
    <property type="entry name" value="Galactose-binding domain-like"/>
    <property type="match status" value="1"/>
</dbReference>
<comment type="similarity">
    <text evidence="2">Belongs to the neurexin family.</text>
</comment>
<evidence type="ECO:0008006" key="20">
    <source>
        <dbReference type="Google" id="ProtNLM"/>
    </source>
</evidence>
<dbReference type="PROSITE" id="PS50025">
    <property type="entry name" value="LAM_G_DOMAIN"/>
    <property type="match status" value="4"/>
</dbReference>
<dbReference type="Gene3D" id="2.60.120.200">
    <property type="match status" value="4"/>
</dbReference>
<evidence type="ECO:0000256" key="5">
    <source>
        <dbReference type="ARBA" id="ARBA00022729"/>
    </source>
</evidence>
<dbReference type="FunFam" id="2.60.120.200:FF:000026">
    <property type="entry name" value="contactin-associated protein-like 4 isoform X1"/>
    <property type="match status" value="1"/>
</dbReference>
<feature type="region of interest" description="Disordered" evidence="12">
    <location>
        <begin position="359"/>
        <end position="388"/>
    </location>
</feature>
<dbReference type="Pfam" id="PF00754">
    <property type="entry name" value="F5_F8_type_C"/>
    <property type="match status" value="1"/>
</dbReference>
<feature type="domain" description="Fibrinogen C-terminal" evidence="17">
    <location>
        <begin position="687"/>
        <end position="739"/>
    </location>
</feature>
<evidence type="ECO:0000256" key="8">
    <source>
        <dbReference type="ARBA" id="ARBA00023136"/>
    </source>
</evidence>
<evidence type="ECO:0000313" key="19">
    <source>
        <dbReference type="Proteomes" id="UP000250572"/>
    </source>
</evidence>
<evidence type="ECO:0000256" key="1">
    <source>
        <dbReference type="ARBA" id="ARBA00004479"/>
    </source>
</evidence>
<dbReference type="InterPro" id="IPR013320">
    <property type="entry name" value="ConA-like_dom_sf"/>
</dbReference>
<evidence type="ECO:0000256" key="9">
    <source>
        <dbReference type="ARBA" id="ARBA00023157"/>
    </source>
</evidence>
<organism evidence="18 19">
    <name type="scientific">Gambusia affinis</name>
    <name type="common">Western mosquitofish</name>
    <name type="synonym">Heterandria affinis</name>
    <dbReference type="NCBI Taxonomy" id="33528"/>
    <lineage>
        <taxon>Eukaryota</taxon>
        <taxon>Metazoa</taxon>
        <taxon>Chordata</taxon>
        <taxon>Craniata</taxon>
        <taxon>Vertebrata</taxon>
        <taxon>Euteleostomi</taxon>
        <taxon>Actinopterygii</taxon>
        <taxon>Neopterygii</taxon>
        <taxon>Teleostei</taxon>
        <taxon>Neoteleostei</taxon>
        <taxon>Acanthomorphata</taxon>
        <taxon>Ovalentaria</taxon>
        <taxon>Atherinomorphae</taxon>
        <taxon>Cyprinodontiformes</taxon>
        <taxon>Poeciliidae</taxon>
        <taxon>Poeciliinae</taxon>
        <taxon>Gambusia</taxon>
    </lineage>
</organism>
<dbReference type="SMART" id="SM00231">
    <property type="entry name" value="FA58C"/>
    <property type="match status" value="1"/>
</dbReference>
<dbReference type="SUPFAM" id="SSF57196">
    <property type="entry name" value="EGF/Laminin"/>
    <property type="match status" value="1"/>
</dbReference>
<dbReference type="PROSITE" id="PS50026">
    <property type="entry name" value="EGF_3"/>
    <property type="match status" value="2"/>
</dbReference>
<evidence type="ECO:0000256" key="3">
    <source>
        <dbReference type="ARBA" id="ARBA00022536"/>
    </source>
</evidence>
<evidence type="ECO:0000256" key="13">
    <source>
        <dbReference type="SAM" id="Phobius"/>
    </source>
</evidence>
<dbReference type="InterPro" id="IPR001791">
    <property type="entry name" value="Laminin_G"/>
</dbReference>
<feature type="domain" description="Laminin G" evidence="15">
    <location>
        <begin position="178"/>
        <end position="357"/>
    </location>
</feature>
<dbReference type="InterPro" id="IPR036056">
    <property type="entry name" value="Fibrinogen-like_C"/>
</dbReference>
<feature type="domain" description="F5/8 type C" evidence="14">
    <location>
        <begin position="6"/>
        <end position="161"/>
    </location>
</feature>
<dbReference type="InterPro" id="IPR050372">
    <property type="entry name" value="Neurexin-related_CASP"/>
</dbReference>
<dbReference type="EMBL" id="NHOQ01002267">
    <property type="protein sequence ID" value="PWA19094.1"/>
    <property type="molecule type" value="Genomic_DNA"/>
</dbReference>
<keyword evidence="19" id="KW-1185">Reference proteome</keyword>
<dbReference type="InterPro" id="IPR000742">
    <property type="entry name" value="EGF"/>
</dbReference>
<dbReference type="Proteomes" id="UP000250572">
    <property type="component" value="Unassembled WGS sequence"/>
</dbReference>
<reference evidence="18 19" key="1">
    <citation type="journal article" date="2018" name="G3 (Bethesda)">
        <title>A High-Quality Reference Genome for the Invasive Mosquitofish Gambusia affinis Using a Chicago Library.</title>
        <authorList>
            <person name="Hoffberg S.L."/>
            <person name="Troendle N.J."/>
            <person name="Glenn T.C."/>
            <person name="Mahmud O."/>
            <person name="Louha S."/>
            <person name="Chalopin D."/>
            <person name="Bennetzen J.L."/>
            <person name="Mauricio R."/>
        </authorList>
    </citation>
    <scope>NUCLEOTIDE SEQUENCE [LARGE SCALE GENOMIC DNA]</scope>
    <source>
        <strain evidence="18">NE01/NJP1002.9</strain>
        <tissue evidence="18">Muscle</tissue>
    </source>
</reference>
<dbReference type="STRING" id="33528.ENSGAFP00000031231"/>
<dbReference type="Gene3D" id="2.10.25.10">
    <property type="entry name" value="Laminin"/>
    <property type="match status" value="2"/>
</dbReference>
<dbReference type="SUPFAM" id="SSF56496">
    <property type="entry name" value="Fibrinogen C-terminal domain-like"/>
    <property type="match status" value="1"/>
</dbReference>
<dbReference type="InterPro" id="IPR008979">
    <property type="entry name" value="Galactose-bd-like_sf"/>
</dbReference>
<dbReference type="NCBIfam" id="NF040941">
    <property type="entry name" value="GGGWT_bact"/>
    <property type="match status" value="1"/>
</dbReference>
<dbReference type="PROSITE" id="PS50022">
    <property type="entry name" value="FA58C_3"/>
    <property type="match status" value="1"/>
</dbReference>
<evidence type="ECO:0000256" key="2">
    <source>
        <dbReference type="ARBA" id="ARBA00010241"/>
    </source>
</evidence>
<evidence type="ECO:0000256" key="7">
    <source>
        <dbReference type="ARBA" id="ARBA00022989"/>
    </source>
</evidence>
<evidence type="ECO:0000259" key="15">
    <source>
        <dbReference type="PROSITE" id="PS50025"/>
    </source>
</evidence>
<dbReference type="GO" id="GO:0016020">
    <property type="term" value="C:membrane"/>
    <property type="evidence" value="ECO:0007669"/>
    <property type="project" value="UniProtKB-SubCell"/>
</dbReference>
<evidence type="ECO:0000313" key="18">
    <source>
        <dbReference type="EMBL" id="PWA19094.1"/>
    </source>
</evidence>
<evidence type="ECO:0000259" key="17">
    <source>
        <dbReference type="PROSITE" id="PS51406"/>
    </source>
</evidence>
<dbReference type="PROSITE" id="PS01285">
    <property type="entry name" value="FA58C_1"/>
    <property type="match status" value="1"/>
</dbReference>
<keyword evidence="8 13" id="KW-0472">Membrane</keyword>
<dbReference type="PROSITE" id="PS01286">
    <property type="entry name" value="FA58C_2"/>
    <property type="match status" value="1"/>
</dbReference>
<gene>
    <name evidence="18" type="ORF">CCH79_00018655</name>
</gene>
<evidence type="ECO:0000256" key="10">
    <source>
        <dbReference type="PROSITE-ProRule" id="PRU00076"/>
    </source>
</evidence>
<sequence length="1403" mass="156745">MDFMGEYQDNCNGPLTSALPHSSFQSSSQSSASYSAFYAKLNRRDEFEPEAGGWSPMVTDQDPWLQVDLREQMEVTAVATQGRYDSSDWVSSYLLLYSDTGRIWKQYRHEDGLERFDGNVNSETVVQNKLSHPVKTRFLRFVPIDWNPSGWMGLRVEVFGCSYTSCLKWVNLLDKSYVADFDGRSSLLYRFNQKSMSTVKDVISLRFKSHQAEGVLLHGEGQRGDYITLELHRGKLDLYLNLDDSRSRFSSRRVPVTVGSLLDDQHWHSAHIERFNRQVNLTVDAHTQHFQTKGEGQSLEVDYELSFGGIPLPGKPGTFLRKNFHGCIENLYYNGINIIDLAKRRKPQIHSVADRMVGRRGEDMWQGSPGPGGQPATSASRTRASKRGGHYITHSTETSGWGNVTFSCSPPQLVACTFLSSSSSFLSLPSAAPPTGEFTVRFQFRTWNPDGLLLSVQLNPSPQKLELQISNSWLHLTLHSTGRQRSEVSAGRRVNDGLWHTVSLASRNLQITLSVDGEPSSNVELWEPVESRGSFYFGGCPPTECHIQAPAFQGCMQLISINNHLQSLKVADILSCRDKQADWIFQLKCNRNPAAPSLAEDYANKLLPTVLCGMLSLIILHSCGPWQTYELRKRLHVEGNIYRSEANMQTATFPCLPNLCEHGARCSQTWSSFSCDCSGTGYSGATCHNSIHESSCEAYKLSGSSSGFYFIDPDGSGPLGPTQVYCNMTEKKVWMVLSHNNSAPVKVQNSSPQKPYIMKFSYNASADQLRAIVTGAEQCQQEVVYNCRKSRLFNTKDGSPLSWWLDRQGDKRSYWGGFLPGVQQCSCSLEENCMDMNYFCNCDADTDSWTNDTGILSYKDHLPVSQIVIGDTNRTGSQAVYHVGSLRCYGDKSIWNAASFYQESSYLYFPTLQAELASDISFYFKTSSPSGVFLENQGLKDFIRVELSSPTVVTFSFDVGNGPAVLSVKSHLPLNDRQWHYVRAERNVKEASLQVDQLPLRLLQAPADGHLRLRLSSQLFVGGTASQQRGFLGCIRSLMVNGMTFDLEERAKMTPGVSSGCPGYCSGSSNLCHNRGRCIEKSNGYICDCSQSAYGGATCNQEVSVSFDRDSSVTYTFQEPFSVMQNRSSQASSAFTESRAREDMAFSFVTSQRPAMLLTVSTFTQQYITTILARNGSLQIWYHLQTDRSPDVFNPTPKNLADGRLHRIRIHRVGKNLYVQIDQDIHRKYTLSSDAELILIRSLTLGKVIRMDSFGEEVTKAASKGFVGCLSSVQFNHVAPLKAALTNRGSSLITIRGPLVQSNCGALAESTSHVLQDQAANEDKEQHDSNAQKDLAVIAGVVTAVVFIAVCALAVISRLLYQQRRAKRSSSMKEEHRHSTYTDYRTELHLHNSVRDNVKEYYI</sequence>
<dbReference type="SMART" id="SM00282">
    <property type="entry name" value="LamG"/>
    <property type="match status" value="4"/>
</dbReference>
<feature type="domain" description="EGF-like" evidence="16">
    <location>
        <begin position="1062"/>
        <end position="1100"/>
    </location>
</feature>
<dbReference type="Gene3D" id="2.60.120.260">
    <property type="entry name" value="Galactose-binding domain-like"/>
    <property type="match status" value="1"/>
</dbReference>
<dbReference type="InterPro" id="IPR000421">
    <property type="entry name" value="FA58C"/>
</dbReference>
<comment type="caution">
    <text evidence="10">Lacks conserved residue(s) required for the propagation of feature annotation.</text>
</comment>
<dbReference type="SMART" id="SM00181">
    <property type="entry name" value="EGF"/>
    <property type="match status" value="2"/>
</dbReference>
<dbReference type="CDD" id="cd00110">
    <property type="entry name" value="LamG"/>
    <property type="match status" value="4"/>
</dbReference>
<dbReference type="Pfam" id="PF02210">
    <property type="entry name" value="Laminin_G_2"/>
    <property type="match status" value="4"/>
</dbReference>
<dbReference type="InterPro" id="IPR002181">
    <property type="entry name" value="Fibrinogen_a/b/g_C_dom"/>
</dbReference>
<feature type="domain" description="Laminin G" evidence="15">
    <location>
        <begin position="1122"/>
        <end position="1304"/>
    </location>
</feature>
<evidence type="ECO:0000256" key="6">
    <source>
        <dbReference type="ARBA" id="ARBA00022737"/>
    </source>
</evidence>
<evidence type="ECO:0000256" key="11">
    <source>
        <dbReference type="PROSITE-ProRule" id="PRU00122"/>
    </source>
</evidence>
<evidence type="ECO:0000256" key="12">
    <source>
        <dbReference type="SAM" id="MobiDB-lite"/>
    </source>
</evidence>
<accession>A0A315V6T4</accession>
<proteinExistence type="inferred from homology"/>
<dbReference type="SUPFAM" id="SSF49899">
    <property type="entry name" value="Concanavalin A-like lectins/glucanases"/>
    <property type="match status" value="4"/>
</dbReference>
<evidence type="ECO:0000259" key="14">
    <source>
        <dbReference type="PROSITE" id="PS50022"/>
    </source>
</evidence>
<evidence type="ECO:0000259" key="16">
    <source>
        <dbReference type="PROSITE" id="PS50026"/>
    </source>
</evidence>
<dbReference type="CDD" id="cd00057">
    <property type="entry name" value="FA58C"/>
    <property type="match status" value="1"/>
</dbReference>
<dbReference type="CDD" id="cd00053">
    <property type="entry name" value="EGF"/>
    <property type="match status" value="1"/>
</dbReference>
<feature type="transmembrane region" description="Helical" evidence="13">
    <location>
        <begin position="1335"/>
        <end position="1361"/>
    </location>
</feature>
<dbReference type="PANTHER" id="PTHR15036">
    <property type="entry name" value="PIKACHURIN-LIKE PROTEIN"/>
    <property type="match status" value="1"/>
</dbReference>
<feature type="domain" description="Laminin G" evidence="15">
    <location>
        <begin position="415"/>
        <end position="589"/>
    </location>
</feature>
<dbReference type="Gene3D" id="2.60.120.1000">
    <property type="match status" value="1"/>
</dbReference>
<dbReference type="PROSITE" id="PS51406">
    <property type="entry name" value="FIBRINOGEN_C_2"/>
    <property type="match status" value="1"/>
</dbReference>
<dbReference type="PANTHER" id="PTHR15036:SF84">
    <property type="entry name" value="CONTACTIN-ASSOCIATED PROTEIN-LIKE 5 ISOFORM X1"/>
    <property type="match status" value="1"/>
</dbReference>
<evidence type="ECO:0000256" key="4">
    <source>
        <dbReference type="ARBA" id="ARBA00022692"/>
    </source>
</evidence>
<comment type="subcellular location">
    <subcellularLocation>
        <location evidence="1">Membrane</location>
        <topology evidence="1">Single-pass type I membrane protein</topology>
    </subcellularLocation>
</comment>